<dbReference type="AlphaFoldDB" id="A0A9N9KIG9"/>
<comment type="caution">
    <text evidence="1">The sequence shown here is derived from an EMBL/GenBank/DDBJ whole genome shotgun (WGS) entry which is preliminary data.</text>
</comment>
<accession>A0A9N9KIG9</accession>
<sequence length="72" mass="8276">EFLHSTEEYVNALKFLIDVPEAEAYMRTQVFIAPMDYPGQLHVRRAITHRIKLEDSSGILEQILHVVPMIGP</sequence>
<organism evidence="1 2">
    <name type="scientific">Dentiscutata erythropus</name>
    <dbReference type="NCBI Taxonomy" id="1348616"/>
    <lineage>
        <taxon>Eukaryota</taxon>
        <taxon>Fungi</taxon>
        <taxon>Fungi incertae sedis</taxon>
        <taxon>Mucoromycota</taxon>
        <taxon>Glomeromycotina</taxon>
        <taxon>Glomeromycetes</taxon>
        <taxon>Diversisporales</taxon>
        <taxon>Gigasporaceae</taxon>
        <taxon>Dentiscutata</taxon>
    </lineage>
</organism>
<keyword evidence="2" id="KW-1185">Reference proteome</keyword>
<evidence type="ECO:0000313" key="1">
    <source>
        <dbReference type="EMBL" id="CAG8828441.1"/>
    </source>
</evidence>
<name>A0A9N9KIG9_9GLOM</name>
<proteinExistence type="predicted"/>
<reference evidence="1" key="1">
    <citation type="submission" date="2021-06" db="EMBL/GenBank/DDBJ databases">
        <authorList>
            <person name="Kallberg Y."/>
            <person name="Tangrot J."/>
            <person name="Rosling A."/>
        </authorList>
    </citation>
    <scope>NUCLEOTIDE SEQUENCE</scope>
    <source>
        <strain evidence="1">MA453B</strain>
    </source>
</reference>
<gene>
    <name evidence="1" type="ORF">DERYTH_LOCUS28494</name>
</gene>
<feature type="non-terminal residue" evidence="1">
    <location>
        <position position="1"/>
    </location>
</feature>
<dbReference type="Proteomes" id="UP000789405">
    <property type="component" value="Unassembled WGS sequence"/>
</dbReference>
<protein>
    <submittedName>
        <fullName evidence="1">13266_t:CDS:1</fullName>
    </submittedName>
</protein>
<dbReference type="EMBL" id="CAJVPY010071399">
    <property type="protein sequence ID" value="CAG8828441.1"/>
    <property type="molecule type" value="Genomic_DNA"/>
</dbReference>
<evidence type="ECO:0000313" key="2">
    <source>
        <dbReference type="Proteomes" id="UP000789405"/>
    </source>
</evidence>
<feature type="non-terminal residue" evidence="1">
    <location>
        <position position="72"/>
    </location>
</feature>